<dbReference type="EMBL" id="LAZR01000974">
    <property type="protein sequence ID" value="KKN53383.1"/>
    <property type="molecule type" value="Genomic_DNA"/>
</dbReference>
<name>A0A0F9UIJ0_9ZZZZ</name>
<protein>
    <submittedName>
        <fullName evidence="1">Uncharacterized protein</fullName>
    </submittedName>
</protein>
<accession>A0A0F9UIJ0</accession>
<gene>
    <name evidence="1" type="ORF">LCGC14_0602870</name>
</gene>
<proteinExistence type="predicted"/>
<dbReference type="AlphaFoldDB" id="A0A0F9UIJ0"/>
<comment type="caution">
    <text evidence="1">The sequence shown here is derived from an EMBL/GenBank/DDBJ whole genome shotgun (WGS) entry which is preliminary data.</text>
</comment>
<reference evidence="1" key="1">
    <citation type="journal article" date="2015" name="Nature">
        <title>Complex archaea that bridge the gap between prokaryotes and eukaryotes.</title>
        <authorList>
            <person name="Spang A."/>
            <person name="Saw J.H."/>
            <person name="Jorgensen S.L."/>
            <person name="Zaremba-Niedzwiedzka K."/>
            <person name="Martijn J."/>
            <person name="Lind A.E."/>
            <person name="van Eijk R."/>
            <person name="Schleper C."/>
            <person name="Guy L."/>
            <person name="Ettema T.J."/>
        </authorList>
    </citation>
    <scope>NUCLEOTIDE SEQUENCE</scope>
</reference>
<evidence type="ECO:0000313" key="1">
    <source>
        <dbReference type="EMBL" id="KKN53383.1"/>
    </source>
</evidence>
<sequence length="59" mass="6824">MIDGVVGNVVILYSREKVPQKEDQLEDLLENVLSQRRSYSAFFLFKNLSFLLSVILFSN</sequence>
<organism evidence="1">
    <name type="scientific">marine sediment metagenome</name>
    <dbReference type="NCBI Taxonomy" id="412755"/>
    <lineage>
        <taxon>unclassified sequences</taxon>
        <taxon>metagenomes</taxon>
        <taxon>ecological metagenomes</taxon>
    </lineage>
</organism>